<dbReference type="FunFam" id="3.40.50.300:FF:000224">
    <property type="entry name" value="Energy-coupling factor transporter ATP-binding protein EcfA"/>
    <property type="match status" value="2"/>
</dbReference>
<evidence type="ECO:0000256" key="1">
    <source>
        <dbReference type="ARBA" id="ARBA00004202"/>
    </source>
</evidence>
<feature type="domain" description="ABC transporter" evidence="9">
    <location>
        <begin position="288"/>
        <end position="520"/>
    </location>
</feature>
<dbReference type="PANTHER" id="PTHR43553">
    <property type="entry name" value="HEAVY METAL TRANSPORTER"/>
    <property type="match status" value="1"/>
</dbReference>
<dbReference type="PROSITE" id="PS50893">
    <property type="entry name" value="ABC_TRANSPORTER_2"/>
    <property type="match status" value="2"/>
</dbReference>
<dbReference type="GO" id="GO:0016887">
    <property type="term" value="F:ATP hydrolysis activity"/>
    <property type="evidence" value="ECO:0007669"/>
    <property type="project" value="InterPro"/>
</dbReference>
<comment type="similarity">
    <text evidence="2">Belongs to the ABC transporter superfamily.</text>
</comment>
<protein>
    <submittedName>
        <fullName evidence="10">Energy-coupling factor transporter ATPase</fullName>
    </submittedName>
</protein>
<evidence type="ECO:0000259" key="9">
    <source>
        <dbReference type="PROSITE" id="PS50893"/>
    </source>
</evidence>
<dbReference type="InterPro" id="IPR050095">
    <property type="entry name" value="ECF_ABC_transporter_ATP-bd"/>
</dbReference>
<dbReference type="InterPro" id="IPR003439">
    <property type="entry name" value="ABC_transporter-like_ATP-bd"/>
</dbReference>
<dbReference type="EMBL" id="JAUTFT010000002">
    <property type="protein sequence ID" value="MDW8634530.1"/>
    <property type="molecule type" value="Genomic_DNA"/>
</dbReference>
<dbReference type="InterPro" id="IPR027417">
    <property type="entry name" value="P-loop_NTPase"/>
</dbReference>
<dbReference type="GO" id="GO:0043190">
    <property type="term" value="C:ATP-binding cassette (ABC) transporter complex"/>
    <property type="evidence" value="ECO:0007669"/>
    <property type="project" value="TreeGrafter"/>
</dbReference>
<keyword evidence="3" id="KW-0813">Transport</keyword>
<gene>
    <name evidence="10" type="ORF">Q7V77_02155</name>
</gene>
<dbReference type="Pfam" id="PF00005">
    <property type="entry name" value="ABC_tran"/>
    <property type="match status" value="2"/>
</dbReference>
<accession>A0AAP6DUG4</accession>
<dbReference type="Gene3D" id="3.40.50.300">
    <property type="entry name" value="P-loop containing nucleotide triphosphate hydrolases"/>
    <property type="match status" value="2"/>
</dbReference>
<dbReference type="SUPFAM" id="SSF52540">
    <property type="entry name" value="P-loop containing nucleoside triphosphate hydrolases"/>
    <property type="match status" value="2"/>
</dbReference>
<keyword evidence="5" id="KW-0547">Nucleotide-binding</keyword>
<keyword evidence="8" id="KW-0472">Membrane</keyword>
<keyword evidence="4" id="KW-1003">Cell membrane</keyword>
<dbReference type="CDD" id="cd03225">
    <property type="entry name" value="ABC_cobalt_CbiO_domain1"/>
    <property type="match status" value="2"/>
</dbReference>
<dbReference type="SMART" id="SM00382">
    <property type="entry name" value="AAA"/>
    <property type="match status" value="2"/>
</dbReference>
<dbReference type="InterPro" id="IPR017871">
    <property type="entry name" value="ABC_transporter-like_CS"/>
</dbReference>
<keyword evidence="7" id="KW-1278">Translocase</keyword>
<dbReference type="AlphaFoldDB" id="A0AAP6DUG4"/>
<evidence type="ECO:0000256" key="2">
    <source>
        <dbReference type="ARBA" id="ARBA00005417"/>
    </source>
</evidence>
<dbReference type="RefSeq" id="WP_074389106.1">
    <property type="nucleotide sequence ID" value="NZ_CP100435.1"/>
</dbReference>
<evidence type="ECO:0000313" key="11">
    <source>
        <dbReference type="Proteomes" id="UP001272448"/>
    </source>
</evidence>
<name>A0AAP6DUG4_STRSU</name>
<comment type="subcellular location">
    <subcellularLocation>
        <location evidence="1">Cell membrane</location>
        <topology evidence="1">Peripheral membrane protein</topology>
    </subcellularLocation>
</comment>
<dbReference type="Proteomes" id="UP001272448">
    <property type="component" value="Unassembled WGS sequence"/>
</dbReference>
<evidence type="ECO:0000313" key="10">
    <source>
        <dbReference type="EMBL" id="MDW8634530.1"/>
    </source>
</evidence>
<proteinExistence type="inferred from homology"/>
<evidence type="ECO:0000256" key="6">
    <source>
        <dbReference type="ARBA" id="ARBA00022840"/>
    </source>
</evidence>
<reference evidence="10" key="1">
    <citation type="submission" date="2023-07" db="EMBL/GenBank/DDBJ databases">
        <title>Characterization of virulence traits, antimicrobial resistance genes carried by mobile genetic elements and competence in Streptococcus suis strains isolated in France.</title>
        <authorList>
            <person name="Dechene-Tempier M."/>
            <person name="Marois-Crehan C."/>
            <person name="De Boisseson C."/>
            <person name="Lucas P."/>
            <person name="Bougeard S."/>
            <person name="Libante V."/>
            <person name="Payot S."/>
        </authorList>
    </citation>
    <scope>NUCLEOTIDE SEQUENCE</scope>
    <source>
        <strain evidence="10">1532</strain>
    </source>
</reference>
<evidence type="ECO:0000256" key="5">
    <source>
        <dbReference type="ARBA" id="ARBA00022741"/>
    </source>
</evidence>
<feature type="domain" description="ABC transporter" evidence="9">
    <location>
        <begin position="4"/>
        <end position="245"/>
    </location>
</feature>
<sequence length="549" mass="60958">MAHIKIENLKYQYPFAEKLALDGITCEIRPGEFIGVIGRNGSGKSTFCQSLTGLVPNFYRGSYGGKVWIDQSEVKRVEVDDLCQKVGSVFQNPFNQITGSKATVYEEIAFGLENFGVPKEEMEVRIEESLRLLDIEEYRDRAPFDLSGGQMQRMAIASIMAMKPEVIILDEPTSQLDPQGSEAVFKAIQSLSKQGITVIMVEHKVEKIAAYSDRVMLLDQGKLIAMDTPQAVFSRPDLEKYGVVAPTFTRICKQLGMKLPGSSYYPVTLEEASQLLAKNRGGKCMNQISISNLEFSYHPDKKILKGLNIILDERSTAIIGQNGAGKTTFVKLLKGLIRPTAGKIMLNGQDLSEQSVAKIAKSIGLIFQNPDDQIFKHTVLDEIMFGPLQMGMTHSQAEQAARKTMSLLGLDGFDKVNPYDLGLSDRKMVSIAAIVAMDTQVVIFDEPTIAQDDAGKKQIQSVIQLLREQGKIVISILHDMDFVAETFERALVFAQGEVLLDGSVREVFSQKDVLEKAYLSQPTTMQLCQALGYDDVFLTPEEFIAYKQE</sequence>
<organism evidence="10 11">
    <name type="scientific">Streptococcus suis</name>
    <dbReference type="NCBI Taxonomy" id="1307"/>
    <lineage>
        <taxon>Bacteria</taxon>
        <taxon>Bacillati</taxon>
        <taxon>Bacillota</taxon>
        <taxon>Bacilli</taxon>
        <taxon>Lactobacillales</taxon>
        <taxon>Streptococcaceae</taxon>
        <taxon>Streptococcus</taxon>
    </lineage>
</organism>
<keyword evidence="6" id="KW-0067">ATP-binding</keyword>
<evidence type="ECO:0000256" key="7">
    <source>
        <dbReference type="ARBA" id="ARBA00022967"/>
    </source>
</evidence>
<dbReference type="InterPro" id="IPR015856">
    <property type="entry name" value="ABC_transpr_CbiO/EcfA_su"/>
</dbReference>
<dbReference type="GO" id="GO:0032217">
    <property type="term" value="F:riboflavin transmembrane transporter activity"/>
    <property type="evidence" value="ECO:0007669"/>
    <property type="project" value="UniProtKB-ARBA"/>
</dbReference>
<dbReference type="InterPro" id="IPR003593">
    <property type="entry name" value="AAA+_ATPase"/>
</dbReference>
<dbReference type="GO" id="GO:0005524">
    <property type="term" value="F:ATP binding"/>
    <property type="evidence" value="ECO:0007669"/>
    <property type="project" value="UniProtKB-KW"/>
</dbReference>
<evidence type="ECO:0000256" key="8">
    <source>
        <dbReference type="ARBA" id="ARBA00023136"/>
    </source>
</evidence>
<dbReference type="GO" id="GO:0042626">
    <property type="term" value="F:ATPase-coupled transmembrane transporter activity"/>
    <property type="evidence" value="ECO:0007669"/>
    <property type="project" value="TreeGrafter"/>
</dbReference>
<comment type="caution">
    <text evidence="10">The sequence shown here is derived from an EMBL/GenBank/DDBJ whole genome shotgun (WGS) entry which is preliminary data.</text>
</comment>
<dbReference type="NCBIfam" id="NF010167">
    <property type="entry name" value="PRK13648.1"/>
    <property type="match status" value="2"/>
</dbReference>
<dbReference type="PANTHER" id="PTHR43553:SF24">
    <property type="entry name" value="ENERGY-COUPLING FACTOR TRANSPORTER ATP-BINDING PROTEIN ECFA1"/>
    <property type="match status" value="1"/>
</dbReference>
<evidence type="ECO:0000256" key="3">
    <source>
        <dbReference type="ARBA" id="ARBA00022448"/>
    </source>
</evidence>
<dbReference type="PROSITE" id="PS00211">
    <property type="entry name" value="ABC_TRANSPORTER_1"/>
    <property type="match status" value="1"/>
</dbReference>
<evidence type="ECO:0000256" key="4">
    <source>
        <dbReference type="ARBA" id="ARBA00022475"/>
    </source>
</evidence>